<reference evidence="2" key="1">
    <citation type="submission" date="2018-05" db="EMBL/GenBank/DDBJ databases">
        <title>Zavarzinia sp. HR-AS.</title>
        <authorList>
            <person name="Lee Y."/>
            <person name="Jeon C.O."/>
        </authorList>
    </citation>
    <scope>NUCLEOTIDE SEQUENCE [LARGE SCALE GENOMIC DNA]</scope>
    <source>
        <strain evidence="2">DSM 1231</strain>
    </source>
</reference>
<keyword evidence="2" id="KW-1185">Reference proteome</keyword>
<proteinExistence type="predicted"/>
<comment type="caution">
    <text evidence="1">The sequence shown here is derived from an EMBL/GenBank/DDBJ whole genome shotgun (WGS) entry which is preliminary data.</text>
</comment>
<dbReference type="Gene3D" id="1.10.10.10">
    <property type="entry name" value="Winged helix-like DNA-binding domain superfamily/Winged helix DNA-binding domain"/>
    <property type="match status" value="1"/>
</dbReference>
<dbReference type="RefSeq" id="WP_109922013.1">
    <property type="nucleotide sequence ID" value="NZ_QGLF01000004.1"/>
</dbReference>
<gene>
    <name evidence="1" type="ORF">DKG75_15390</name>
</gene>
<name>A0A317DYL4_9PROT</name>
<dbReference type="AlphaFoldDB" id="A0A317DYL4"/>
<dbReference type="OrthoDB" id="121143at2"/>
<dbReference type="Proteomes" id="UP000246077">
    <property type="component" value="Unassembled WGS sequence"/>
</dbReference>
<accession>A0A317DYL4</accession>
<dbReference type="EMBL" id="QGLF01000004">
    <property type="protein sequence ID" value="PWR19838.1"/>
    <property type="molecule type" value="Genomic_DNA"/>
</dbReference>
<evidence type="ECO:0000313" key="1">
    <source>
        <dbReference type="EMBL" id="PWR19838.1"/>
    </source>
</evidence>
<evidence type="ECO:0000313" key="2">
    <source>
        <dbReference type="Proteomes" id="UP000246077"/>
    </source>
</evidence>
<evidence type="ECO:0008006" key="3">
    <source>
        <dbReference type="Google" id="ProtNLM"/>
    </source>
</evidence>
<protein>
    <recommendedName>
        <fullName evidence="3">ASCH domain-containing protein</fullName>
    </recommendedName>
</protein>
<dbReference type="InterPro" id="IPR036390">
    <property type="entry name" value="WH_DNA-bd_sf"/>
</dbReference>
<dbReference type="InterPro" id="IPR036388">
    <property type="entry name" value="WH-like_DNA-bd_sf"/>
</dbReference>
<organism evidence="1 2">
    <name type="scientific">Zavarzinia compransoris</name>
    <dbReference type="NCBI Taxonomy" id="1264899"/>
    <lineage>
        <taxon>Bacteria</taxon>
        <taxon>Pseudomonadati</taxon>
        <taxon>Pseudomonadota</taxon>
        <taxon>Alphaproteobacteria</taxon>
        <taxon>Rhodospirillales</taxon>
        <taxon>Zavarziniaceae</taxon>
        <taxon>Zavarzinia</taxon>
    </lineage>
</organism>
<dbReference type="SUPFAM" id="SSF46785">
    <property type="entry name" value="Winged helix' DNA-binding domain"/>
    <property type="match status" value="1"/>
</dbReference>
<sequence length="186" mass="19238">MLLKQKILDAIAAGKVSLVFRRWHTPGLRPGLMQSPVGALEVERVEIVDLAALTAEDAGQAGYADLAALLAALGPGGAPVHRAVLRLAPGDGGEAPAALVKRLDRLDRIEGRAWTRPLLAAIGSGTADLAAAAGSSPDDLRRLLRKLVDLGLVSRNGVGYRLSPRGEGLIAAEGISPGPEQRSDPG</sequence>